<protein>
    <submittedName>
        <fullName evidence="1">Uncharacterized protein</fullName>
    </submittedName>
</protein>
<organism evidence="1">
    <name type="scientific">Chromera velia CCMP2878</name>
    <dbReference type="NCBI Taxonomy" id="1169474"/>
    <lineage>
        <taxon>Eukaryota</taxon>
        <taxon>Sar</taxon>
        <taxon>Alveolata</taxon>
        <taxon>Colpodellida</taxon>
        <taxon>Chromeraceae</taxon>
        <taxon>Chromera</taxon>
    </lineage>
</organism>
<reference evidence="1" key="1">
    <citation type="submission" date="2014-11" db="EMBL/GenBank/DDBJ databases">
        <authorList>
            <person name="Otto D Thomas"/>
            <person name="Naeem Raeece"/>
        </authorList>
    </citation>
    <scope>NUCLEOTIDE SEQUENCE</scope>
</reference>
<name>A0A0G4H5X1_9ALVE</name>
<dbReference type="AlphaFoldDB" id="A0A0G4H5X1"/>
<dbReference type="EMBL" id="CDMZ01001914">
    <property type="protein sequence ID" value="CEM39242.1"/>
    <property type="molecule type" value="Genomic_DNA"/>
</dbReference>
<evidence type="ECO:0000313" key="1">
    <source>
        <dbReference type="EMBL" id="CEM39242.1"/>
    </source>
</evidence>
<dbReference type="PhylomeDB" id="A0A0G4H5X1"/>
<sequence>MAGKNMSAKIVGGKASASTDASASIAKNAEEHKFAFTGVSVSYAKSAGGKGFVNMVEGAHSAKSVEGARFACMAVSAPIAKTAVDPKSVNTTVCAVAVETATGVRYVSTTDKGCEDVSQPSEPESPHHSHEYLGCSFPDLKAHLEKDDFHGNPGMSWENYGSLWHVDHIVPIMYRGGDGQRPGAETQISRLHFTNLQPMWCLRAIRKGRTFRSASKRTHEYLGCSFPDLKPHLEKDDFHGNPGMSWENYGSLWHVDHIVPIMFVGADGRKPDMETLVSRLHFSNLWPMWLGENLRKGNRFVGKLTTR</sequence>
<dbReference type="VEuPathDB" id="CryptoDB:Cvel_24816"/>
<accession>A0A0G4H5X1</accession>
<proteinExistence type="predicted"/>
<gene>
    <name evidence="1" type="ORF">Cvel_24816</name>
</gene>